<keyword evidence="5" id="KW-1185">Reference proteome</keyword>
<evidence type="ECO:0000313" key="4">
    <source>
        <dbReference type="EMBL" id="GFH14903.1"/>
    </source>
</evidence>
<dbReference type="AlphaFoldDB" id="A0A699YXC2"/>
<dbReference type="InterPro" id="IPR038538">
    <property type="entry name" value="MTERF_sf"/>
</dbReference>
<dbReference type="EMBL" id="BLLF01000780">
    <property type="protein sequence ID" value="GFH14903.1"/>
    <property type="molecule type" value="Genomic_DNA"/>
</dbReference>
<dbReference type="Gene3D" id="1.25.70.10">
    <property type="entry name" value="Transcription termination factor 3, mitochondrial"/>
    <property type="match status" value="1"/>
</dbReference>
<comment type="caution">
    <text evidence="4">The sequence shown here is derived from an EMBL/GenBank/DDBJ whole genome shotgun (WGS) entry which is preliminary data.</text>
</comment>
<evidence type="ECO:0000256" key="3">
    <source>
        <dbReference type="ARBA" id="ARBA00022946"/>
    </source>
</evidence>
<reference evidence="4 5" key="1">
    <citation type="submission" date="2020-02" db="EMBL/GenBank/DDBJ databases">
        <title>Draft genome sequence of Haematococcus lacustris strain NIES-144.</title>
        <authorList>
            <person name="Morimoto D."/>
            <person name="Nakagawa S."/>
            <person name="Yoshida T."/>
            <person name="Sawayama S."/>
        </authorList>
    </citation>
    <scope>NUCLEOTIDE SEQUENCE [LARGE SCALE GENOMIC DNA]</scope>
    <source>
        <strain evidence="4 5">NIES-144</strain>
    </source>
</reference>
<keyword evidence="2" id="KW-0804">Transcription</keyword>
<proteinExistence type="inferred from homology"/>
<accession>A0A699YXC2</accession>
<gene>
    <name evidence="4" type="ORF">HaLaN_11040</name>
</gene>
<keyword evidence="2" id="KW-0805">Transcription regulation</keyword>
<sequence length="78" mass="8649">MSRFLPQAMNPNSLFLDSATRKRNASIISAHPPVLSYSVPQRLQPFVEYLQELGIQDVGAAISNRPSLLGLDANQQIR</sequence>
<dbReference type="SMART" id="SM00733">
    <property type="entry name" value="Mterf"/>
    <property type="match status" value="1"/>
</dbReference>
<evidence type="ECO:0000256" key="1">
    <source>
        <dbReference type="ARBA" id="ARBA00007692"/>
    </source>
</evidence>
<dbReference type="GO" id="GO:0006353">
    <property type="term" value="P:DNA-templated transcription termination"/>
    <property type="evidence" value="ECO:0007669"/>
    <property type="project" value="UniProtKB-KW"/>
</dbReference>
<dbReference type="Pfam" id="PF02536">
    <property type="entry name" value="mTERF"/>
    <property type="match status" value="1"/>
</dbReference>
<comment type="similarity">
    <text evidence="1">Belongs to the mTERF family.</text>
</comment>
<keyword evidence="3" id="KW-0809">Transit peptide</keyword>
<dbReference type="InterPro" id="IPR003690">
    <property type="entry name" value="MTERF"/>
</dbReference>
<protein>
    <submittedName>
        <fullName evidence="4">Uncharacterized protein</fullName>
    </submittedName>
</protein>
<name>A0A699YXC2_HAELA</name>
<keyword evidence="2" id="KW-0806">Transcription termination</keyword>
<organism evidence="4 5">
    <name type="scientific">Haematococcus lacustris</name>
    <name type="common">Green alga</name>
    <name type="synonym">Haematococcus pluvialis</name>
    <dbReference type="NCBI Taxonomy" id="44745"/>
    <lineage>
        <taxon>Eukaryota</taxon>
        <taxon>Viridiplantae</taxon>
        <taxon>Chlorophyta</taxon>
        <taxon>core chlorophytes</taxon>
        <taxon>Chlorophyceae</taxon>
        <taxon>CS clade</taxon>
        <taxon>Chlamydomonadales</taxon>
        <taxon>Haematococcaceae</taxon>
        <taxon>Haematococcus</taxon>
    </lineage>
</organism>
<evidence type="ECO:0000256" key="2">
    <source>
        <dbReference type="ARBA" id="ARBA00022472"/>
    </source>
</evidence>
<evidence type="ECO:0000313" key="5">
    <source>
        <dbReference type="Proteomes" id="UP000485058"/>
    </source>
</evidence>
<dbReference type="GO" id="GO:0003676">
    <property type="term" value="F:nucleic acid binding"/>
    <property type="evidence" value="ECO:0007669"/>
    <property type="project" value="InterPro"/>
</dbReference>
<dbReference type="Proteomes" id="UP000485058">
    <property type="component" value="Unassembled WGS sequence"/>
</dbReference>